<accession>A0AAW0KZA1</accession>
<sequence length="18" mass="1868">MVLVERPAEGSQATSCCS</sequence>
<name>A0AAW0KZA1_QUESU</name>
<organism evidence="1 2">
    <name type="scientific">Quercus suber</name>
    <name type="common">Cork oak</name>
    <dbReference type="NCBI Taxonomy" id="58331"/>
    <lineage>
        <taxon>Eukaryota</taxon>
        <taxon>Viridiplantae</taxon>
        <taxon>Streptophyta</taxon>
        <taxon>Embryophyta</taxon>
        <taxon>Tracheophyta</taxon>
        <taxon>Spermatophyta</taxon>
        <taxon>Magnoliopsida</taxon>
        <taxon>eudicotyledons</taxon>
        <taxon>Gunneridae</taxon>
        <taxon>Pentapetalae</taxon>
        <taxon>rosids</taxon>
        <taxon>fabids</taxon>
        <taxon>Fagales</taxon>
        <taxon>Fagaceae</taxon>
        <taxon>Quercus</taxon>
    </lineage>
</organism>
<dbReference type="Proteomes" id="UP000237347">
    <property type="component" value="Unassembled WGS sequence"/>
</dbReference>
<evidence type="ECO:0000313" key="1">
    <source>
        <dbReference type="EMBL" id="KAK7843366.1"/>
    </source>
</evidence>
<proteinExistence type="predicted"/>
<keyword evidence="2" id="KW-1185">Reference proteome</keyword>
<protein>
    <submittedName>
        <fullName evidence="1">Uncharacterized protein</fullName>
    </submittedName>
</protein>
<gene>
    <name evidence="1" type="ORF">CFP56_012633</name>
</gene>
<reference evidence="1 2" key="1">
    <citation type="journal article" date="2018" name="Sci. Data">
        <title>The draft genome sequence of cork oak.</title>
        <authorList>
            <person name="Ramos A.M."/>
            <person name="Usie A."/>
            <person name="Barbosa P."/>
            <person name="Barros P.M."/>
            <person name="Capote T."/>
            <person name="Chaves I."/>
            <person name="Simoes F."/>
            <person name="Abreu I."/>
            <person name="Carrasquinho I."/>
            <person name="Faro C."/>
            <person name="Guimaraes J.B."/>
            <person name="Mendonca D."/>
            <person name="Nobrega F."/>
            <person name="Rodrigues L."/>
            <person name="Saibo N.J.M."/>
            <person name="Varela M.C."/>
            <person name="Egas C."/>
            <person name="Matos J."/>
            <person name="Miguel C.M."/>
            <person name="Oliveira M.M."/>
            <person name="Ricardo C.P."/>
            <person name="Goncalves S."/>
        </authorList>
    </citation>
    <scope>NUCLEOTIDE SEQUENCE [LARGE SCALE GENOMIC DNA]</scope>
    <source>
        <strain evidence="2">cv. HL8</strain>
    </source>
</reference>
<dbReference type="EMBL" id="PKMF04000205">
    <property type="protein sequence ID" value="KAK7843366.1"/>
    <property type="molecule type" value="Genomic_DNA"/>
</dbReference>
<comment type="caution">
    <text evidence="1">The sequence shown here is derived from an EMBL/GenBank/DDBJ whole genome shotgun (WGS) entry which is preliminary data.</text>
</comment>
<evidence type="ECO:0000313" key="2">
    <source>
        <dbReference type="Proteomes" id="UP000237347"/>
    </source>
</evidence>
<dbReference type="AlphaFoldDB" id="A0AAW0KZA1"/>